<organism evidence="1">
    <name type="scientific">marine sediment metagenome</name>
    <dbReference type="NCBI Taxonomy" id="412755"/>
    <lineage>
        <taxon>unclassified sequences</taxon>
        <taxon>metagenomes</taxon>
        <taxon>ecological metagenomes</taxon>
    </lineage>
</organism>
<dbReference type="Gene3D" id="3.10.310.30">
    <property type="match status" value="1"/>
</dbReference>
<gene>
    <name evidence="1" type="ORF">S12H4_18648</name>
</gene>
<reference evidence="1" key="1">
    <citation type="journal article" date="2014" name="Front. Microbiol.">
        <title>High frequency of phylogenetically diverse reductive dehalogenase-homologous genes in deep subseafloor sedimentary metagenomes.</title>
        <authorList>
            <person name="Kawai M."/>
            <person name="Futagami T."/>
            <person name="Toyoda A."/>
            <person name="Takaki Y."/>
            <person name="Nishi S."/>
            <person name="Hori S."/>
            <person name="Arai W."/>
            <person name="Tsubouchi T."/>
            <person name="Morono Y."/>
            <person name="Uchiyama I."/>
            <person name="Ito T."/>
            <person name="Fujiyama A."/>
            <person name="Inagaki F."/>
            <person name="Takami H."/>
        </authorList>
    </citation>
    <scope>NUCLEOTIDE SEQUENCE</scope>
    <source>
        <strain evidence="1">Expedition CK06-06</strain>
    </source>
</reference>
<sequence>DLFKIASNFKGGGHRMASAYSDNGSLRTIINNLKKYIKDNI</sequence>
<comment type="caution">
    <text evidence="1">The sequence shown here is derived from an EMBL/GenBank/DDBJ whole genome shotgun (WGS) entry which is preliminary data.</text>
</comment>
<name>X1TD06_9ZZZZ</name>
<dbReference type="EMBL" id="BARW01009236">
    <property type="protein sequence ID" value="GAI77914.1"/>
    <property type="molecule type" value="Genomic_DNA"/>
</dbReference>
<protein>
    <recommendedName>
        <fullName evidence="2">DHHA1 domain-containing protein</fullName>
    </recommendedName>
</protein>
<accession>X1TD06</accession>
<evidence type="ECO:0008006" key="2">
    <source>
        <dbReference type="Google" id="ProtNLM"/>
    </source>
</evidence>
<dbReference type="AlphaFoldDB" id="X1TD06"/>
<proteinExistence type="predicted"/>
<evidence type="ECO:0000313" key="1">
    <source>
        <dbReference type="EMBL" id="GAI77914.1"/>
    </source>
</evidence>
<feature type="non-terminal residue" evidence="1">
    <location>
        <position position="1"/>
    </location>
</feature>